<proteinExistence type="predicted"/>
<evidence type="ECO:0000313" key="1">
    <source>
        <dbReference type="EMBL" id="CAG9534280.1"/>
    </source>
</evidence>
<dbReference type="InterPro" id="IPR016181">
    <property type="entry name" value="Acyl_CoA_acyltransferase"/>
</dbReference>
<reference evidence="1" key="1">
    <citation type="submission" date="2021-09" db="EMBL/GenBank/DDBJ databases">
        <authorList>
            <consortium name="Pathogen Informatics"/>
        </authorList>
    </citation>
    <scope>NUCLEOTIDE SEQUENCE</scope>
</reference>
<dbReference type="EMBL" id="CAKAEH010001300">
    <property type="protein sequence ID" value="CAG9534280.1"/>
    <property type="molecule type" value="Genomic_DNA"/>
</dbReference>
<gene>
    <name evidence="1" type="ORF">CJOHNSTONI_LOCUS4430</name>
</gene>
<dbReference type="OrthoDB" id="41532at2759"/>
<dbReference type="Gene3D" id="3.40.630.30">
    <property type="match status" value="1"/>
</dbReference>
<accession>A0A8J2M330</accession>
<evidence type="ECO:0008006" key="3">
    <source>
        <dbReference type="Google" id="ProtNLM"/>
    </source>
</evidence>
<dbReference type="GO" id="GO:0008080">
    <property type="term" value="F:N-acetyltransferase activity"/>
    <property type="evidence" value="ECO:0007669"/>
    <property type="project" value="TreeGrafter"/>
</dbReference>
<dbReference type="PANTHER" id="PTHR20905">
    <property type="entry name" value="N-ACETYLTRANSFERASE-RELATED"/>
    <property type="match status" value="1"/>
</dbReference>
<evidence type="ECO:0000313" key="2">
    <source>
        <dbReference type="Proteomes" id="UP000746747"/>
    </source>
</evidence>
<keyword evidence="2" id="KW-1185">Reference proteome</keyword>
<dbReference type="SUPFAM" id="SSF55729">
    <property type="entry name" value="Acyl-CoA N-acyltransferases (Nat)"/>
    <property type="match status" value="1"/>
</dbReference>
<dbReference type="PANTHER" id="PTHR20905:SF30">
    <property type="entry name" value="N-ACETYLTRANSFERASE DOMAIN-CONTAINING PROTEIN"/>
    <property type="match status" value="1"/>
</dbReference>
<dbReference type="AlphaFoldDB" id="A0A8J2M330"/>
<organism evidence="1 2">
    <name type="scientific">Cercopithifilaria johnstoni</name>
    <dbReference type="NCBI Taxonomy" id="2874296"/>
    <lineage>
        <taxon>Eukaryota</taxon>
        <taxon>Metazoa</taxon>
        <taxon>Ecdysozoa</taxon>
        <taxon>Nematoda</taxon>
        <taxon>Chromadorea</taxon>
        <taxon>Rhabditida</taxon>
        <taxon>Spirurina</taxon>
        <taxon>Spiruromorpha</taxon>
        <taxon>Filarioidea</taxon>
        <taxon>Onchocercidae</taxon>
        <taxon>Cercopithifilaria</taxon>
    </lineage>
</organism>
<sequence length="219" mass="24997">MVDTDFNELSIHRVTETDFDDVKKFLLADFLYNEPLNRSVNLNAEDSDELFSDLTNRGIASSLSYVLRAPDGEIAALRLATILDRPEEEHQSQHGEVPINAASDNNNMTVTKAKVYCPRAQIIEDILMELESKALHKNYTRRGFALKMLCYKLDEAIQMGCQGCIAEASSFKSQLLFKKIGYEKIYEVKHSNWLDDRGQQIFKCDDSTDSVQLFFKPLQ</sequence>
<comment type="caution">
    <text evidence="1">The sequence shown here is derived from an EMBL/GenBank/DDBJ whole genome shotgun (WGS) entry which is preliminary data.</text>
</comment>
<name>A0A8J2M330_9BILA</name>
<protein>
    <recommendedName>
        <fullName evidence="3">N-acetyltransferase domain-containing protein</fullName>
    </recommendedName>
</protein>
<dbReference type="Proteomes" id="UP000746747">
    <property type="component" value="Unassembled WGS sequence"/>
</dbReference>